<name>A0ABR3B5H6_PHYBL</name>
<gene>
    <name evidence="3" type="ORF">J3Q64DRAFT_1730092</name>
</gene>
<proteinExistence type="predicted"/>
<comment type="caution">
    <text evidence="3">The sequence shown here is derived from an EMBL/GenBank/DDBJ whole genome shotgun (WGS) entry which is preliminary data.</text>
</comment>
<feature type="coiled-coil region" evidence="1">
    <location>
        <begin position="55"/>
        <end position="82"/>
    </location>
</feature>
<sequence>MALPHHSFSSPVSPSPLASVLPTDSLSPKISTDTLKSQLSERQKQLEASPNGIGRNVLVRQINQLQDKIRDETEDTKKADELPPMTREKLKNLERDLTAYRAFPSTSQTLRKDKLFIIYFIYGPLH</sequence>
<protein>
    <submittedName>
        <fullName evidence="3">Uncharacterized protein</fullName>
    </submittedName>
</protein>
<dbReference type="EMBL" id="JBCLYO010000004">
    <property type="protein sequence ID" value="KAL0090500.1"/>
    <property type="molecule type" value="Genomic_DNA"/>
</dbReference>
<feature type="compositionally biased region" description="Low complexity" evidence="2">
    <location>
        <begin position="1"/>
        <end position="22"/>
    </location>
</feature>
<dbReference type="Proteomes" id="UP001448207">
    <property type="component" value="Unassembled WGS sequence"/>
</dbReference>
<evidence type="ECO:0000313" key="4">
    <source>
        <dbReference type="Proteomes" id="UP001448207"/>
    </source>
</evidence>
<organism evidence="3 4">
    <name type="scientific">Phycomyces blakesleeanus</name>
    <dbReference type="NCBI Taxonomy" id="4837"/>
    <lineage>
        <taxon>Eukaryota</taxon>
        <taxon>Fungi</taxon>
        <taxon>Fungi incertae sedis</taxon>
        <taxon>Mucoromycota</taxon>
        <taxon>Mucoromycotina</taxon>
        <taxon>Mucoromycetes</taxon>
        <taxon>Mucorales</taxon>
        <taxon>Phycomycetaceae</taxon>
        <taxon>Phycomyces</taxon>
    </lineage>
</organism>
<reference evidence="3 4" key="1">
    <citation type="submission" date="2024-04" db="EMBL/GenBank/DDBJ databases">
        <title>Symmetric and asymmetric DNA N6-adenine methylation regulates different biological responses in Mucorales.</title>
        <authorList>
            <consortium name="Lawrence Berkeley National Laboratory"/>
            <person name="Lax C."/>
            <person name="Mondo S.J."/>
            <person name="Osorio-Concepcion M."/>
            <person name="Muszewska A."/>
            <person name="Corrochano-Luque M."/>
            <person name="Gutierrez G."/>
            <person name="Riley R."/>
            <person name="Lipzen A."/>
            <person name="Guo J."/>
            <person name="Hundley H."/>
            <person name="Amirebrahimi M."/>
            <person name="Ng V."/>
            <person name="Lorenzo-Gutierrez D."/>
            <person name="Binder U."/>
            <person name="Yang J."/>
            <person name="Song Y."/>
            <person name="Canovas D."/>
            <person name="Navarro E."/>
            <person name="Freitag M."/>
            <person name="Gabaldon T."/>
            <person name="Grigoriev I.V."/>
            <person name="Corrochano L.M."/>
            <person name="Nicolas F.E."/>
            <person name="Garre V."/>
        </authorList>
    </citation>
    <scope>NUCLEOTIDE SEQUENCE [LARGE SCALE GENOMIC DNA]</scope>
    <source>
        <strain evidence="3 4">L51</strain>
    </source>
</reference>
<evidence type="ECO:0000313" key="3">
    <source>
        <dbReference type="EMBL" id="KAL0090500.1"/>
    </source>
</evidence>
<evidence type="ECO:0000256" key="1">
    <source>
        <dbReference type="SAM" id="Coils"/>
    </source>
</evidence>
<keyword evidence="1" id="KW-0175">Coiled coil</keyword>
<accession>A0ABR3B5H6</accession>
<feature type="region of interest" description="Disordered" evidence="2">
    <location>
        <begin position="1"/>
        <end position="29"/>
    </location>
</feature>
<keyword evidence="4" id="KW-1185">Reference proteome</keyword>
<evidence type="ECO:0000256" key="2">
    <source>
        <dbReference type="SAM" id="MobiDB-lite"/>
    </source>
</evidence>